<evidence type="ECO:0000256" key="1">
    <source>
        <dbReference type="ARBA" id="ARBA00007151"/>
    </source>
</evidence>
<dbReference type="CDD" id="cd14869">
    <property type="entry name" value="uS7_Bacteria"/>
    <property type="match status" value="1"/>
</dbReference>
<comment type="similarity">
    <text evidence="1 7">Belongs to the universal ribosomal protein uS7 family.</text>
</comment>
<dbReference type="Proteomes" id="UP000241762">
    <property type="component" value="Chromosome"/>
</dbReference>
<evidence type="ECO:0000259" key="8">
    <source>
        <dbReference type="Pfam" id="PF00177"/>
    </source>
</evidence>
<keyword evidence="6 7" id="KW-0687">Ribonucleoprotein</keyword>
<dbReference type="GO" id="GO:0019843">
    <property type="term" value="F:rRNA binding"/>
    <property type="evidence" value="ECO:0007669"/>
    <property type="project" value="UniProtKB-UniRule"/>
</dbReference>
<feature type="domain" description="Small ribosomal subunit protein uS7" evidence="8">
    <location>
        <begin position="2"/>
        <end position="149"/>
    </location>
</feature>
<evidence type="ECO:0000256" key="3">
    <source>
        <dbReference type="ARBA" id="ARBA00022730"/>
    </source>
</evidence>
<dbReference type="RefSeq" id="WP_106874160.1">
    <property type="nucleotide sequence ID" value="NZ_CP027845.1"/>
</dbReference>
<dbReference type="KEGG" id="ptc:phytr_3390"/>
<dbReference type="Gene3D" id="1.10.455.10">
    <property type="entry name" value="Ribosomal protein S7 domain"/>
    <property type="match status" value="1"/>
</dbReference>
<dbReference type="InterPro" id="IPR036823">
    <property type="entry name" value="Ribosomal_uS7_dom_sf"/>
</dbReference>
<dbReference type="PANTHER" id="PTHR11205">
    <property type="entry name" value="RIBOSOMAL PROTEIN S7"/>
    <property type="match status" value="1"/>
</dbReference>
<dbReference type="PIRSF" id="PIRSF002122">
    <property type="entry name" value="RPS7p_RPS7a_RPS5e_RPS7o"/>
    <property type="match status" value="1"/>
</dbReference>
<dbReference type="GO" id="GO:0015935">
    <property type="term" value="C:small ribosomal subunit"/>
    <property type="evidence" value="ECO:0007669"/>
    <property type="project" value="InterPro"/>
</dbReference>
<dbReference type="Pfam" id="PF00177">
    <property type="entry name" value="Ribosomal_S7"/>
    <property type="match status" value="1"/>
</dbReference>
<dbReference type="EMBL" id="CP027845">
    <property type="protein sequence ID" value="AVP87292.1"/>
    <property type="molecule type" value="Genomic_DNA"/>
</dbReference>
<dbReference type="GO" id="GO:0003735">
    <property type="term" value="F:structural constituent of ribosome"/>
    <property type="evidence" value="ECO:0007669"/>
    <property type="project" value="InterPro"/>
</dbReference>
<accession>A0A2P1P7P8</accession>
<dbReference type="HAMAP" id="MF_00480_B">
    <property type="entry name" value="Ribosomal_uS7_B"/>
    <property type="match status" value="1"/>
</dbReference>
<dbReference type="NCBIfam" id="TIGR01029">
    <property type="entry name" value="rpsG_bact"/>
    <property type="match status" value="1"/>
</dbReference>
<keyword evidence="3 7" id="KW-0699">rRNA-binding</keyword>
<name>A0A2P1P7P8_9RICK</name>
<keyword evidence="4 7" id="KW-0694">RNA-binding</keyword>
<dbReference type="GO" id="GO:0000049">
    <property type="term" value="F:tRNA binding"/>
    <property type="evidence" value="ECO:0007669"/>
    <property type="project" value="UniProtKB-UniRule"/>
</dbReference>
<organism evidence="9 10">
    <name type="scientific">Candidatus Phycorickettsia trachydisci</name>
    <dbReference type="NCBI Taxonomy" id="2115978"/>
    <lineage>
        <taxon>Bacteria</taxon>
        <taxon>Pseudomonadati</taxon>
        <taxon>Pseudomonadota</taxon>
        <taxon>Alphaproteobacteria</taxon>
        <taxon>Rickettsiales</taxon>
        <taxon>Rickettsiaceae</taxon>
        <taxon>Candidatus Phycorickettsia</taxon>
    </lineage>
</organism>
<gene>
    <name evidence="7" type="primary">rpsG</name>
    <name evidence="9" type="ORF">phytr_3390</name>
</gene>
<evidence type="ECO:0000256" key="2">
    <source>
        <dbReference type="ARBA" id="ARBA00022555"/>
    </source>
</evidence>
<dbReference type="AlphaFoldDB" id="A0A2P1P7P8"/>
<sequence length="166" mass="19157">MSRRHAAEKREIVPDPIYKDVRVAKFINKIMFDGKKTVAEKIVYGAFKIIEKKYQVNPFETFIAAIDILRPNLQLRSVRIGGSSYQVPEICEAERGNNVAFKWIINAMRTRSENSSVERLAEEIFDSYNKRGLAFKKRTDHDKTVEANRAFAHYSPKSRTKQTASN</sequence>
<dbReference type="GO" id="GO:0006412">
    <property type="term" value="P:translation"/>
    <property type="evidence" value="ECO:0007669"/>
    <property type="project" value="UniProtKB-UniRule"/>
</dbReference>
<proteinExistence type="inferred from homology"/>
<evidence type="ECO:0000256" key="5">
    <source>
        <dbReference type="ARBA" id="ARBA00022980"/>
    </source>
</evidence>
<keyword evidence="2 7" id="KW-0820">tRNA-binding</keyword>
<evidence type="ECO:0000313" key="10">
    <source>
        <dbReference type="Proteomes" id="UP000241762"/>
    </source>
</evidence>
<keyword evidence="10" id="KW-1185">Reference proteome</keyword>
<evidence type="ECO:0000256" key="6">
    <source>
        <dbReference type="ARBA" id="ARBA00023274"/>
    </source>
</evidence>
<keyword evidence="5 7" id="KW-0689">Ribosomal protein</keyword>
<dbReference type="OrthoDB" id="9807653at2"/>
<dbReference type="SUPFAM" id="SSF47973">
    <property type="entry name" value="Ribosomal protein S7"/>
    <property type="match status" value="1"/>
</dbReference>
<dbReference type="InterPro" id="IPR000235">
    <property type="entry name" value="Ribosomal_uS7"/>
</dbReference>
<protein>
    <recommendedName>
        <fullName evidence="7">Small ribosomal subunit protein uS7</fullName>
    </recommendedName>
</protein>
<comment type="subunit">
    <text evidence="7">Part of the 30S ribosomal subunit. Contacts proteins S9 and S11.</text>
</comment>
<dbReference type="InterPro" id="IPR023798">
    <property type="entry name" value="Ribosomal_uS7_dom"/>
</dbReference>
<evidence type="ECO:0000313" key="9">
    <source>
        <dbReference type="EMBL" id="AVP87292.1"/>
    </source>
</evidence>
<dbReference type="InterPro" id="IPR005717">
    <property type="entry name" value="Ribosomal_uS7_bac/org-type"/>
</dbReference>
<comment type="function">
    <text evidence="7">One of the primary rRNA binding proteins, it binds directly to 16S rRNA where it nucleates assembly of the head domain of the 30S subunit. Is located at the subunit interface close to the decoding center, probably blocks exit of the E-site tRNA.</text>
</comment>
<reference evidence="9 10" key="1">
    <citation type="submission" date="2018-03" db="EMBL/GenBank/DDBJ databases">
        <title>A gene transfer event suggests a long-term partnership between eustigmatophyte algae and a novel lineage of endosymbiotic bacteria.</title>
        <authorList>
            <person name="Yurchenko T."/>
            <person name="Sevcikova T."/>
            <person name="Pribyl P."/>
            <person name="El Karkouri K."/>
            <person name="Klimes V."/>
            <person name="Amaral R."/>
            <person name="Zbrankova V."/>
            <person name="Kim E."/>
            <person name="Raoult D."/>
            <person name="Santos L.M.A."/>
            <person name="Elias M."/>
        </authorList>
    </citation>
    <scope>NUCLEOTIDE SEQUENCE [LARGE SCALE GENOMIC DNA]</scope>
    <source>
        <strain evidence="9">CCALA 838</strain>
    </source>
</reference>
<evidence type="ECO:0000256" key="4">
    <source>
        <dbReference type="ARBA" id="ARBA00022884"/>
    </source>
</evidence>
<evidence type="ECO:0000256" key="7">
    <source>
        <dbReference type="HAMAP-Rule" id="MF_00480"/>
    </source>
</evidence>